<proteinExistence type="predicted"/>
<sequence>MGQETSAPRTRMLSQKQKRVSWSPQGNIDEPASSSCSHVEECFHGQDISLRELRLLDQITQLKTTLQKIIGENRRLEAERARMLAVFQSLHKELCEARDTSRTANESFAALKAERDRIQRAFQSYRDSREQQFAAVENAKRLLEQRLTSLGIPLPSDEKMNKLSLTRSVSAGSNKFDFFGSCVSLNPFGSIATFASADYDRASEMEMAINTANSSVSIFDSYPTDSPVSSAAVVRLLYVCASSSDGAASLFERKYLPTIRQALHKRSRLCEYRQLTCSANYNDTNLLIVFDKRDLTLSDKEEIKKRIVNDDNCLLAVFCTDGWPPGDGFWEYVLGSPKTRFCQQAENEDRLQTATDEIVQYFTSELDSSAVDGEHYSHQLSQSVANGSAFCPFGSGAVSKALLTHAASLHDDAWVARDQLNEALRHHLHSPGPLAPLLIRGSQGAGVTGALAKWLLRTKEAFAPNILVLYHQALDSQSLTADACLMLRQFCEQMRTHVPTQTATEDSTAMNANDLKKRFLELLELVGPHFTSGVLIVIDGLDRIDDFIRGQLTALSWLFEPQPVDTRIVVTVNNKVCANTKMLERCAHWLSVVVAPLSVRESLILLGTLLPEDIDSGFVDLMAAQLGSEQLRSPAVIQAFGRFFAQMEVDADRAAILHEFLSAETSCGVFEALLSLLLDYCSSQLKMVESVTAAKLLGFIACSTNGLSENELLELLPNLATDDLLFRLLDIMETFCGGIVCNTAGLYRIANHQWKSAIIAYFKCEDMKEILYNYLAKSGASFRVCDELLGKGQVHLRSDVIVSAASRGMWSRIINVWRANGLSVSDACSRLISELDSPISVGYCCLAAGIYCRINQVRFHE</sequence>
<organism evidence="3 4">
    <name type="scientific">Plectus sambesii</name>
    <dbReference type="NCBI Taxonomy" id="2011161"/>
    <lineage>
        <taxon>Eukaryota</taxon>
        <taxon>Metazoa</taxon>
        <taxon>Ecdysozoa</taxon>
        <taxon>Nematoda</taxon>
        <taxon>Chromadorea</taxon>
        <taxon>Plectida</taxon>
        <taxon>Plectina</taxon>
        <taxon>Plectoidea</taxon>
        <taxon>Plectidae</taxon>
        <taxon>Plectus</taxon>
    </lineage>
</organism>
<feature type="region of interest" description="Disordered" evidence="2">
    <location>
        <begin position="1"/>
        <end position="35"/>
    </location>
</feature>
<dbReference type="InterPro" id="IPR051191">
    <property type="entry name" value="DCAF12"/>
</dbReference>
<dbReference type="PANTHER" id="PTHR19860">
    <property type="entry name" value="DDB1- AND CUL4-ASSOCIATED FACTOR 12-RELATED"/>
    <property type="match status" value="1"/>
</dbReference>
<dbReference type="WBParaSite" id="PSAMB.scaffold4269size15161.g23876.t1">
    <property type="protein sequence ID" value="PSAMB.scaffold4269size15161.g23876.t1"/>
    <property type="gene ID" value="PSAMB.scaffold4269size15161.g23876"/>
</dbReference>
<dbReference type="AlphaFoldDB" id="A0A914WJ27"/>
<accession>A0A914WJ27</accession>
<evidence type="ECO:0000313" key="3">
    <source>
        <dbReference type="Proteomes" id="UP000887566"/>
    </source>
</evidence>
<evidence type="ECO:0000256" key="2">
    <source>
        <dbReference type="SAM" id="MobiDB-lite"/>
    </source>
</evidence>
<name>A0A914WJ27_9BILA</name>
<keyword evidence="3" id="KW-1185">Reference proteome</keyword>
<dbReference type="Proteomes" id="UP000887566">
    <property type="component" value="Unplaced"/>
</dbReference>
<dbReference type="InterPro" id="IPR027417">
    <property type="entry name" value="P-loop_NTPase"/>
</dbReference>
<evidence type="ECO:0000256" key="1">
    <source>
        <dbReference type="ARBA" id="ARBA00022737"/>
    </source>
</evidence>
<keyword evidence="1" id="KW-0677">Repeat</keyword>
<dbReference type="Gene3D" id="3.40.50.300">
    <property type="entry name" value="P-loop containing nucleotide triphosphate hydrolases"/>
    <property type="match status" value="1"/>
</dbReference>
<protein>
    <submittedName>
        <fullName evidence="4">NACHT domain-containing protein</fullName>
    </submittedName>
</protein>
<dbReference type="PANTHER" id="PTHR19860:SF40">
    <property type="entry name" value="WD40 REPEAT-CONTAINING PROTEIN"/>
    <property type="match status" value="1"/>
</dbReference>
<evidence type="ECO:0000313" key="4">
    <source>
        <dbReference type="WBParaSite" id="PSAMB.scaffold4269size15161.g23876.t1"/>
    </source>
</evidence>
<reference evidence="4" key="1">
    <citation type="submission" date="2022-11" db="UniProtKB">
        <authorList>
            <consortium name="WormBaseParasite"/>
        </authorList>
    </citation>
    <scope>IDENTIFICATION</scope>
</reference>